<evidence type="ECO:0000256" key="8">
    <source>
        <dbReference type="ARBA" id="ARBA00022803"/>
    </source>
</evidence>
<feature type="repeat" description="TPR" evidence="10">
    <location>
        <begin position="1091"/>
        <end position="1124"/>
    </location>
</feature>
<dbReference type="Proteomes" id="UP000285190">
    <property type="component" value="Unassembled WGS sequence"/>
</dbReference>
<feature type="repeat" description="TPR" evidence="10">
    <location>
        <begin position="83"/>
        <end position="116"/>
    </location>
</feature>
<evidence type="ECO:0000256" key="4">
    <source>
        <dbReference type="ARBA" id="ARBA00019143"/>
    </source>
</evidence>
<dbReference type="Gene3D" id="3.40.50.2000">
    <property type="entry name" value="Glycogen Phosphorylase B"/>
    <property type="match status" value="2"/>
</dbReference>
<dbReference type="EC" id="2.4.1.255" evidence="3"/>
<feature type="repeat" description="TPR" evidence="10">
    <location>
        <begin position="785"/>
        <end position="818"/>
    </location>
</feature>
<gene>
    <name evidence="13" type="ORF">D3870_08050</name>
</gene>
<dbReference type="InterPro" id="IPR051939">
    <property type="entry name" value="Glycosyltr_41/O-GlcNAc_trsf"/>
</dbReference>
<organism evidence="13 14">
    <name type="scientific">Noviherbaspirillum cavernae</name>
    <dbReference type="NCBI Taxonomy" id="2320862"/>
    <lineage>
        <taxon>Bacteria</taxon>
        <taxon>Pseudomonadati</taxon>
        <taxon>Pseudomonadota</taxon>
        <taxon>Betaproteobacteria</taxon>
        <taxon>Burkholderiales</taxon>
        <taxon>Oxalobacteraceae</taxon>
        <taxon>Noviherbaspirillum</taxon>
    </lineage>
</organism>
<evidence type="ECO:0000256" key="2">
    <source>
        <dbReference type="ARBA" id="ARBA00005386"/>
    </source>
</evidence>
<dbReference type="PANTHER" id="PTHR44835:SF1">
    <property type="entry name" value="PROTEIN O-GLCNAC TRANSFERASE"/>
    <property type="match status" value="1"/>
</dbReference>
<evidence type="ECO:0000256" key="6">
    <source>
        <dbReference type="ARBA" id="ARBA00022679"/>
    </source>
</evidence>
<protein>
    <recommendedName>
        <fullName evidence="4">Probable UDP-N-acetylglucosamine--peptide N-acetylglucosaminyltransferase SPINDLY</fullName>
        <ecNumber evidence="3">2.4.1.255</ecNumber>
    </recommendedName>
</protein>
<dbReference type="Pfam" id="PF00515">
    <property type="entry name" value="TPR_1"/>
    <property type="match status" value="2"/>
</dbReference>
<dbReference type="InterPro" id="IPR006597">
    <property type="entry name" value="Sel1-like"/>
</dbReference>
<dbReference type="Pfam" id="PF13432">
    <property type="entry name" value="TPR_16"/>
    <property type="match status" value="2"/>
</dbReference>
<keyword evidence="6" id="KW-0808">Transferase</keyword>
<comment type="caution">
    <text evidence="13">The sequence shown here is derived from an EMBL/GenBank/DDBJ whole genome shotgun (WGS) entry which is preliminary data.</text>
</comment>
<sequence>MRRASPAIWNRPIAACGTTGAKANKQRQLKDPRHSNENHSACHLLMKHQRSHTSSDIETALQHHRAGRLQQAEALYRKMPRNPDALHLRGVIAHQLRKHDEAIELIRQAIKFKPSNANYYFALEPVYRELNRVNDVISAYQELLSHSPGNALAQNNLGNAFKDCGRMQDAEACYQQAIAIDPRFAEAYANLGVLYTSRGDTDQAIACFQNAITLKPKFAGAHNDIGIALSNAGQLEHALASFQNAVTLDPGFFAAHHNLGCALRNQGRLDEAMASYKRALVLRPDFVDAHNDLGITHTLLGNLDEAIACYQTALGLNPNFEAAYNNLGTALHGKGKPDEAIAYYRQALARNPGFAPAHNALLLELQYSSSYSPEQMHAEHVRFGAQFETPLKSSWMPHGNVRDPQRRLRIGYVSPDFNRHAVSYFIEPVLALHDKAQVEVFCYYNGTRQDPVTQRLQALAEHWIPCRHLSDERLAARIRADGIDILIDLAGHTGGNRLLAFARKPAPVQATWLGYPATTGLSAIDYRLTDVHAEPAGMTEHLNTEQLWWLPEIFCCYRAHDDSPAVIDHPPALDNGFVTFGCFNNFAKVTDPVLALWARLLQRVPHARLMLEIHGIDEPARRAEVEQRLARLGIPSERQILVPRAPANQYALYNRIDIALDPFPCNGGTTSLDTLWMGVPLVTLAGGHFTARMGVTILTNAGLPELVAHSEDAYLDIAAALALDPARLARTRTGLRQRVQASPLMDAPRFTRHLEQAYRGMWHNWCESCENDTVPAEISVTAADAAALNNSGNALKEQGRLDEAATSYLQAITADPMRFEAHYNLGTVLLDQGKLDEAILSYQRALALNPDLAAAHHGIALAFADEGKLEEAIDHYRKAIALAPRFAIAYNNLGNALRLQGKLDEATHSYKAAIDIEPGFADAHNSLGAAYHIQGRIAEAVDSYLAALAQDPNCHGAYNNLGTAFYDQGLFDDAITCYRQSIALDPNDAGSHYNLGNAYAEQGNLNEAISSYLQAIALKLDYVQAYNSLGIAFALKGQFGEAVSCYETATALQPDFADAYNNLGNAFTEQNRIAEARECFQSALRIRPDFAEAHCNLGRTYHQQSEPDEAIACYRQALAYKPDYPDAYGNMLLDMQYSSSYSPEQMHAEHARFGAQFETPLKTAWMPHGNVRDPQRRLRIGYVSPDFNRHAVSYFIEPVLALHDKAQVEVFCYYNGTRQDPVTQRLQALAEHWIPCRHLSDERLAARIRADGIDVLIDLAGHTGGNRLLAFARKPAPVQATWLGYPATTGLSAIDYRLTDVHAEPAGMTEHLNTEQLWRLPEIFCCYRAHDDSPAVIDHPPALDNGFVTFGCFNNFAKVTDPVLALWARLLQRVPHARLMLEIHGIDEPARRAEVEQRLARLGIPSERQILVPRAPANQYALYNRIDIALDPFPCNGGTTSLDTLWMGVPLVTLAGGHFTARMGVTILTNAGLPELVAHSEDAYLEIAAALALDPARLARTRAGLRQRVQASPLMNAPRFTRHLEHAYRGMWLNWCNDKHNDDKHNDGKQNEGSNA</sequence>
<evidence type="ECO:0000313" key="14">
    <source>
        <dbReference type="Proteomes" id="UP000285190"/>
    </source>
</evidence>
<comment type="similarity">
    <text evidence="2">Belongs to the glycosyltransferase 41 family. O-GlcNAc transferase subfamily.</text>
</comment>
<comment type="pathway">
    <text evidence="1">Protein modification; protein glycosylation.</text>
</comment>
<dbReference type="GO" id="GO:0097363">
    <property type="term" value="F:protein O-acetylglucosaminyltransferase activity"/>
    <property type="evidence" value="ECO:0007669"/>
    <property type="project" value="UniProtKB-EC"/>
</dbReference>
<name>A0A418X0H3_9BURK</name>
<feature type="repeat" description="TPR" evidence="10">
    <location>
        <begin position="185"/>
        <end position="218"/>
    </location>
</feature>
<dbReference type="Pfam" id="PF13844">
    <property type="entry name" value="Glyco_transf_41"/>
    <property type="match status" value="4"/>
</dbReference>
<feature type="repeat" description="TPR" evidence="10">
    <location>
        <begin position="219"/>
        <end position="252"/>
    </location>
</feature>
<dbReference type="Pfam" id="PF13414">
    <property type="entry name" value="TPR_11"/>
    <property type="match status" value="5"/>
</dbReference>
<reference evidence="13 14" key="1">
    <citation type="submission" date="2018-09" db="EMBL/GenBank/DDBJ databases">
        <authorList>
            <person name="Zhu H."/>
        </authorList>
    </citation>
    <scope>NUCLEOTIDE SEQUENCE [LARGE SCALE GENOMIC DNA]</scope>
    <source>
        <strain evidence="13 14">K2R10-39</strain>
    </source>
</reference>
<dbReference type="PANTHER" id="PTHR44835">
    <property type="entry name" value="UDP-N-ACETYLGLUCOSAMINE--PEPTIDE N-ACETYLGLUCOSAMINYLTRANSFERASE SPINDLY-RELATED"/>
    <property type="match status" value="1"/>
</dbReference>
<feature type="repeat" description="TPR" evidence="10">
    <location>
        <begin position="151"/>
        <end position="184"/>
    </location>
</feature>
<feature type="repeat" description="TPR" evidence="10">
    <location>
        <begin position="1023"/>
        <end position="1056"/>
    </location>
</feature>
<evidence type="ECO:0000256" key="7">
    <source>
        <dbReference type="ARBA" id="ARBA00022737"/>
    </source>
</evidence>
<evidence type="ECO:0000256" key="9">
    <source>
        <dbReference type="ARBA" id="ARBA00022941"/>
    </source>
</evidence>
<feature type="domain" description="O-GlcNAc transferase C-terminal" evidence="12">
    <location>
        <begin position="574"/>
        <end position="753"/>
    </location>
</feature>
<keyword evidence="5" id="KW-0328">Glycosyltransferase</keyword>
<feature type="repeat" description="TPR" evidence="10">
    <location>
        <begin position="887"/>
        <end position="920"/>
    </location>
</feature>
<evidence type="ECO:0000259" key="12">
    <source>
        <dbReference type="Pfam" id="PF13844"/>
    </source>
</evidence>
<dbReference type="SMART" id="SM00671">
    <property type="entry name" value="SEL1"/>
    <property type="match status" value="6"/>
</dbReference>
<accession>A0A418X0H3</accession>
<dbReference type="InterPro" id="IPR011990">
    <property type="entry name" value="TPR-like_helical_dom_sf"/>
</dbReference>
<dbReference type="Pfam" id="PF13181">
    <property type="entry name" value="TPR_8"/>
    <property type="match status" value="1"/>
</dbReference>
<keyword evidence="7" id="KW-0677">Repeat</keyword>
<dbReference type="EMBL" id="QYUN01000002">
    <property type="protein sequence ID" value="RJG05976.1"/>
    <property type="molecule type" value="Genomic_DNA"/>
</dbReference>
<keyword evidence="8 10" id="KW-0802">TPR repeat</keyword>
<feature type="repeat" description="TPR" evidence="10">
    <location>
        <begin position="253"/>
        <end position="286"/>
    </location>
</feature>
<feature type="repeat" description="TPR" evidence="10">
    <location>
        <begin position="989"/>
        <end position="1022"/>
    </location>
</feature>
<feature type="repeat" description="TPR" evidence="10">
    <location>
        <begin position="819"/>
        <end position="852"/>
    </location>
</feature>
<dbReference type="InterPro" id="IPR019734">
    <property type="entry name" value="TPR_rpt"/>
</dbReference>
<feature type="domain" description="O-GlcNAc transferase C-terminal" evidence="12">
    <location>
        <begin position="400"/>
        <end position="554"/>
    </location>
</feature>
<dbReference type="PROSITE" id="PS50005">
    <property type="entry name" value="TPR"/>
    <property type="match status" value="17"/>
</dbReference>
<evidence type="ECO:0000256" key="11">
    <source>
        <dbReference type="SAM" id="MobiDB-lite"/>
    </source>
</evidence>
<feature type="repeat" description="TPR" evidence="10">
    <location>
        <begin position="287"/>
        <end position="320"/>
    </location>
</feature>
<evidence type="ECO:0000313" key="13">
    <source>
        <dbReference type="EMBL" id="RJG05976.1"/>
    </source>
</evidence>
<evidence type="ECO:0000256" key="10">
    <source>
        <dbReference type="PROSITE-ProRule" id="PRU00339"/>
    </source>
</evidence>
<feature type="repeat" description="TPR" evidence="10">
    <location>
        <begin position="1057"/>
        <end position="1090"/>
    </location>
</feature>
<feature type="domain" description="O-GlcNAc transferase C-terminal" evidence="12">
    <location>
        <begin position="1344"/>
        <end position="1523"/>
    </location>
</feature>
<dbReference type="InterPro" id="IPR029489">
    <property type="entry name" value="OGT/SEC/SPY_C"/>
</dbReference>
<dbReference type="GO" id="GO:0009740">
    <property type="term" value="P:gibberellic acid mediated signaling pathway"/>
    <property type="evidence" value="ECO:0007669"/>
    <property type="project" value="UniProtKB-KW"/>
</dbReference>
<dbReference type="SMART" id="SM00028">
    <property type="entry name" value="TPR"/>
    <property type="match status" value="18"/>
</dbReference>
<feature type="repeat" description="TPR" evidence="10">
    <location>
        <begin position="321"/>
        <end position="354"/>
    </location>
</feature>
<dbReference type="Gene3D" id="1.25.40.10">
    <property type="entry name" value="Tetratricopeptide repeat domain"/>
    <property type="match status" value="8"/>
</dbReference>
<evidence type="ECO:0000256" key="1">
    <source>
        <dbReference type="ARBA" id="ARBA00004922"/>
    </source>
</evidence>
<proteinExistence type="inferred from homology"/>
<evidence type="ECO:0000256" key="5">
    <source>
        <dbReference type="ARBA" id="ARBA00022676"/>
    </source>
</evidence>
<dbReference type="SUPFAM" id="SSF48452">
    <property type="entry name" value="TPR-like"/>
    <property type="match status" value="4"/>
</dbReference>
<dbReference type="PROSITE" id="PS50293">
    <property type="entry name" value="TPR_REGION"/>
    <property type="match status" value="10"/>
</dbReference>
<dbReference type="UniPathway" id="UPA00378"/>
<feature type="region of interest" description="Disordered" evidence="11">
    <location>
        <begin position="17"/>
        <end position="36"/>
    </location>
</feature>
<evidence type="ECO:0000256" key="3">
    <source>
        <dbReference type="ARBA" id="ARBA00011970"/>
    </source>
</evidence>
<keyword evidence="14" id="KW-1185">Reference proteome</keyword>
<feature type="repeat" description="TPR" evidence="10">
    <location>
        <begin position="921"/>
        <end position="954"/>
    </location>
</feature>
<dbReference type="Gene3D" id="3.40.50.11380">
    <property type="match status" value="2"/>
</dbReference>
<feature type="repeat" description="TPR" evidence="10">
    <location>
        <begin position="955"/>
        <end position="988"/>
    </location>
</feature>
<feature type="domain" description="O-GlcNAc transferase C-terminal" evidence="12">
    <location>
        <begin position="1169"/>
        <end position="1324"/>
    </location>
</feature>
<feature type="repeat" description="TPR" evidence="10">
    <location>
        <begin position="853"/>
        <end position="886"/>
    </location>
</feature>
<keyword evidence="9" id="KW-0939">Gibberellin signaling pathway</keyword>